<evidence type="ECO:0000256" key="1">
    <source>
        <dbReference type="ARBA" id="ARBA00022596"/>
    </source>
</evidence>
<dbReference type="AlphaFoldDB" id="A0A3S4F638"/>
<dbReference type="PANTHER" id="PTHR34535">
    <property type="entry name" value="HYDROGENASE MATURATION FACTOR HYPA"/>
    <property type="match status" value="1"/>
</dbReference>
<sequence>MACVEVPALHFGLDVAARHTLADNARFHITIAPAQGWCLSCNQPFTSQTSTLCCPFCHSGKVQIDDSSRMRIREIEVE</sequence>
<dbReference type="PIRSF" id="PIRSF004761">
    <property type="entry name" value="Hydrgn_mat_HypA"/>
    <property type="match status" value="1"/>
</dbReference>
<evidence type="ECO:0000313" key="4">
    <source>
        <dbReference type="EMBL" id="VEA34668.1"/>
    </source>
</evidence>
<accession>A0A3S4F638</accession>
<dbReference type="InterPro" id="IPR000688">
    <property type="entry name" value="HypA/HybF"/>
</dbReference>
<dbReference type="Pfam" id="PF01155">
    <property type="entry name" value="HypA"/>
    <property type="match status" value="1"/>
</dbReference>
<reference evidence="4 5" key="1">
    <citation type="submission" date="2018-12" db="EMBL/GenBank/DDBJ databases">
        <authorList>
            <consortium name="Pathogen Informatics"/>
        </authorList>
    </citation>
    <scope>NUCLEOTIDE SEQUENCE [LARGE SCALE GENOMIC DNA]</scope>
    <source>
        <strain evidence="4 5">NCTC8272</strain>
    </source>
</reference>
<dbReference type="EMBL" id="LR134149">
    <property type="protein sequence ID" value="VEA34668.1"/>
    <property type="molecule type" value="Genomic_DNA"/>
</dbReference>
<keyword evidence="3" id="KW-0862">Zinc</keyword>
<name>A0A3S4F638_SALET</name>
<dbReference type="GO" id="GO:0051604">
    <property type="term" value="P:protein maturation"/>
    <property type="evidence" value="ECO:0007669"/>
    <property type="project" value="InterPro"/>
</dbReference>
<dbReference type="GO" id="GO:0008270">
    <property type="term" value="F:zinc ion binding"/>
    <property type="evidence" value="ECO:0007669"/>
    <property type="project" value="TreeGrafter"/>
</dbReference>
<keyword evidence="1" id="KW-0533">Nickel</keyword>
<proteinExistence type="predicted"/>
<dbReference type="Proteomes" id="UP000277214">
    <property type="component" value="Chromosome 1"/>
</dbReference>
<evidence type="ECO:0000256" key="2">
    <source>
        <dbReference type="ARBA" id="ARBA00022723"/>
    </source>
</evidence>
<dbReference type="PANTHER" id="PTHR34535:SF4">
    <property type="entry name" value="HYDROGENASE MATURATION FACTOR HYBF"/>
    <property type="match status" value="1"/>
</dbReference>
<gene>
    <name evidence="4" type="primary">hypA_1</name>
    <name evidence="4" type="ORF">NCTC8272_01528</name>
</gene>
<keyword evidence="2" id="KW-0479">Metal-binding</keyword>
<evidence type="ECO:0000313" key="5">
    <source>
        <dbReference type="Proteomes" id="UP000277214"/>
    </source>
</evidence>
<protein>
    <submittedName>
        <fullName evidence="4">Hydrogenase</fullName>
    </submittedName>
</protein>
<dbReference type="GO" id="GO:0016151">
    <property type="term" value="F:nickel cation binding"/>
    <property type="evidence" value="ECO:0007669"/>
    <property type="project" value="InterPro"/>
</dbReference>
<dbReference type="Gene3D" id="3.30.2320.80">
    <property type="match status" value="1"/>
</dbReference>
<organism evidence="4 5">
    <name type="scientific">Salmonella enterica I</name>
    <dbReference type="NCBI Taxonomy" id="59201"/>
    <lineage>
        <taxon>Bacteria</taxon>
        <taxon>Pseudomonadati</taxon>
        <taxon>Pseudomonadota</taxon>
        <taxon>Gammaproteobacteria</taxon>
        <taxon>Enterobacterales</taxon>
        <taxon>Enterobacteriaceae</taxon>
        <taxon>Salmonella</taxon>
    </lineage>
</organism>
<evidence type="ECO:0000256" key="3">
    <source>
        <dbReference type="ARBA" id="ARBA00022833"/>
    </source>
</evidence>